<sequence>MDMGKFLVPGLILNGESNFQLRAAFRWNPNCQILQFEGGIGEGFSYGRSLEGCFRSMMCMEEGSGSMQERFFASGRRAEVELPRHRSMHETFLCTEFGSSRPYFAAMGGAPHPPTIA</sequence>
<comment type="caution">
    <text evidence="1">The sequence shown here is derived from an EMBL/GenBank/DDBJ whole genome shotgun (WGS) entry which is preliminary data.</text>
</comment>
<dbReference type="EMBL" id="JACEIK010000453">
    <property type="protein sequence ID" value="MCD7457354.1"/>
    <property type="molecule type" value="Genomic_DNA"/>
</dbReference>
<accession>A0ABS8SF04</accession>
<reference evidence="1 2" key="1">
    <citation type="journal article" date="2021" name="BMC Genomics">
        <title>Datura genome reveals duplications of psychoactive alkaloid biosynthetic genes and high mutation rate following tissue culture.</title>
        <authorList>
            <person name="Rajewski A."/>
            <person name="Carter-House D."/>
            <person name="Stajich J."/>
            <person name="Litt A."/>
        </authorList>
    </citation>
    <scope>NUCLEOTIDE SEQUENCE [LARGE SCALE GENOMIC DNA]</scope>
    <source>
        <strain evidence="1">AR-01</strain>
    </source>
</reference>
<gene>
    <name evidence="1" type="ORF">HAX54_034919</name>
</gene>
<protein>
    <submittedName>
        <fullName evidence="1">Uncharacterized protein</fullName>
    </submittedName>
</protein>
<organism evidence="1 2">
    <name type="scientific">Datura stramonium</name>
    <name type="common">Jimsonweed</name>
    <name type="synonym">Common thornapple</name>
    <dbReference type="NCBI Taxonomy" id="4076"/>
    <lineage>
        <taxon>Eukaryota</taxon>
        <taxon>Viridiplantae</taxon>
        <taxon>Streptophyta</taxon>
        <taxon>Embryophyta</taxon>
        <taxon>Tracheophyta</taxon>
        <taxon>Spermatophyta</taxon>
        <taxon>Magnoliopsida</taxon>
        <taxon>eudicotyledons</taxon>
        <taxon>Gunneridae</taxon>
        <taxon>Pentapetalae</taxon>
        <taxon>asterids</taxon>
        <taxon>lamiids</taxon>
        <taxon>Solanales</taxon>
        <taxon>Solanaceae</taxon>
        <taxon>Solanoideae</taxon>
        <taxon>Datureae</taxon>
        <taxon>Datura</taxon>
    </lineage>
</organism>
<evidence type="ECO:0000313" key="2">
    <source>
        <dbReference type="Proteomes" id="UP000823775"/>
    </source>
</evidence>
<keyword evidence="2" id="KW-1185">Reference proteome</keyword>
<name>A0ABS8SF04_DATST</name>
<proteinExistence type="predicted"/>
<dbReference type="Proteomes" id="UP000823775">
    <property type="component" value="Unassembled WGS sequence"/>
</dbReference>
<evidence type="ECO:0000313" key="1">
    <source>
        <dbReference type="EMBL" id="MCD7457354.1"/>
    </source>
</evidence>